<dbReference type="AlphaFoldDB" id="A0A2H9TAB6"/>
<dbReference type="EMBL" id="NSIT01000028">
    <property type="protein sequence ID" value="PJE80186.1"/>
    <property type="molecule type" value="Genomic_DNA"/>
</dbReference>
<feature type="region of interest" description="Disordered" evidence="1">
    <location>
        <begin position="61"/>
        <end position="99"/>
    </location>
</feature>
<feature type="region of interest" description="Disordered" evidence="1">
    <location>
        <begin position="397"/>
        <end position="441"/>
    </location>
</feature>
<evidence type="ECO:0000313" key="2">
    <source>
        <dbReference type="EMBL" id="PJE80186.1"/>
    </source>
</evidence>
<evidence type="ECO:0000256" key="1">
    <source>
        <dbReference type="SAM" id="MobiDB-lite"/>
    </source>
</evidence>
<reference evidence="2" key="1">
    <citation type="journal article" date="2017" name="Appl. Environ. Microbiol.">
        <title>Molecular characterization of an Endozoicomonas-like organism causing infection in king scallop Pecten maximus L.</title>
        <authorList>
            <person name="Cano I."/>
            <person name="van Aerle R."/>
            <person name="Ross S."/>
            <person name="Verner-Jeffreys D.W."/>
            <person name="Paley R.K."/>
            <person name="Rimmer G."/>
            <person name="Ryder D."/>
            <person name="Hooper P."/>
            <person name="Stone D."/>
            <person name="Feist S.W."/>
        </authorList>
    </citation>
    <scope>NUCLEOTIDE SEQUENCE</scope>
</reference>
<feature type="region of interest" description="Disordered" evidence="1">
    <location>
        <begin position="531"/>
        <end position="559"/>
    </location>
</feature>
<protein>
    <submittedName>
        <fullName evidence="2">Uncharacterized protein</fullName>
    </submittedName>
</protein>
<organism evidence="2">
    <name type="scientific">invertebrate metagenome</name>
    <dbReference type="NCBI Taxonomy" id="1711999"/>
    <lineage>
        <taxon>unclassified sequences</taxon>
        <taxon>metagenomes</taxon>
        <taxon>organismal metagenomes</taxon>
    </lineage>
</organism>
<gene>
    <name evidence="2" type="ORF">CI610_00838</name>
</gene>
<accession>A0A2H9TAB6</accession>
<sequence>MFFSKFIASSRVFFLFLMLCGYTTISYCHISNGNGIDIFDDSYESAIKQSPSFFYFCTSGNKEDDDSKPEKKKRDKKNNQLKEKDGYSDDQGNDDPGGNGWSVCNSNVEWEKSLERKIRALNRALLLKLDVDRCKLLGDEKFSTQLLKKKKNKLITLDGVEAMKDFCYEGFSAVSSEGYSVKNPIAFLLWLKQHSGHVNWAALHRWGILVKSEGKKQIETVICDKNPDIIVKKFFSMAGYVVDEGDLRNIVSYYPNIIMKFDFQQVCRLADEHGFIREFSLLPAAGKSRSVVSDHKDEEVECAQTDSPPPDFALGSTQNSQSWLLARGSEEPENLSITSNWAEDIEAVVNRFTLRQTMNDLAGELEIEQGIRCKREVKKSANMLDNRHFKSEIVRTEDADPVSMGEDPEEYSMFPKQNERDVGTGTGQNISDNEESQKEGDKLFGNVHAQRYEGKRDIDIDSVSIRGDVGRFSMFQLDSLIENENRKEFKPIGPGIKSGLETQLQDASNNPGSNKLGIGVVSLLPKQTSADHEAYSDSGSNSEFWDWKDDSNSPQQEPDVLLNDGEEAGVGITRISSYINIYQGVSEQSPTFSDSFFYQGQ</sequence>
<feature type="compositionally biased region" description="Basic and acidic residues" evidence="1">
    <location>
        <begin position="77"/>
        <end position="87"/>
    </location>
</feature>
<name>A0A2H9TAB6_9ZZZZ</name>
<comment type="caution">
    <text evidence="2">The sequence shown here is derived from an EMBL/GenBank/DDBJ whole genome shotgun (WGS) entry which is preliminary data.</text>
</comment>
<proteinExistence type="predicted"/>